<name>A0A219B976_9SPHN</name>
<comment type="caution">
    <text evidence="2">The sequence shown here is derived from an EMBL/GenBank/DDBJ whole genome shotgun (WGS) entry which is preliminary data.</text>
</comment>
<evidence type="ECO:0000313" key="2">
    <source>
        <dbReference type="EMBL" id="OWV34369.1"/>
    </source>
</evidence>
<dbReference type="InterPro" id="IPR004360">
    <property type="entry name" value="Glyas_Fos-R_dOase_dom"/>
</dbReference>
<dbReference type="Gene3D" id="3.10.180.10">
    <property type="entry name" value="2,3-Dihydroxybiphenyl 1,2-Dioxygenase, domain 1"/>
    <property type="match status" value="1"/>
</dbReference>
<sequence length="130" mass="14092">MTGKPAQAFVKLFVSDFEESARFYETALGFTVQRKIDAGEFDEWILAPPHPGSLRLILCRWKDARALTPGNMHGPLGFLLDDVDAVHQAMLANGGRNLAAPMDMGAARVAIAADPDGHPIELLRMPSAHA</sequence>
<dbReference type="PANTHER" id="PTHR33993">
    <property type="entry name" value="GLYOXALASE-RELATED"/>
    <property type="match status" value="1"/>
</dbReference>
<feature type="domain" description="VOC" evidence="1">
    <location>
        <begin position="6"/>
        <end position="125"/>
    </location>
</feature>
<keyword evidence="3" id="KW-1185">Reference proteome</keyword>
<proteinExistence type="predicted"/>
<dbReference type="RefSeq" id="WP_088713068.1">
    <property type="nucleotide sequence ID" value="NZ_NFZT01000001.1"/>
</dbReference>
<evidence type="ECO:0000313" key="3">
    <source>
        <dbReference type="Proteomes" id="UP000198462"/>
    </source>
</evidence>
<dbReference type="InterPro" id="IPR037523">
    <property type="entry name" value="VOC_core"/>
</dbReference>
<evidence type="ECO:0000259" key="1">
    <source>
        <dbReference type="PROSITE" id="PS51819"/>
    </source>
</evidence>
<dbReference type="AlphaFoldDB" id="A0A219B976"/>
<accession>A0A219B976</accession>
<organism evidence="2 3">
    <name type="scientific">Pacificimonas flava</name>
    <dbReference type="NCBI Taxonomy" id="1234595"/>
    <lineage>
        <taxon>Bacteria</taxon>
        <taxon>Pseudomonadati</taxon>
        <taxon>Pseudomonadota</taxon>
        <taxon>Alphaproteobacteria</taxon>
        <taxon>Sphingomonadales</taxon>
        <taxon>Sphingosinicellaceae</taxon>
        <taxon>Pacificimonas</taxon>
    </lineage>
</organism>
<protein>
    <recommendedName>
        <fullName evidence="1">VOC domain-containing protein</fullName>
    </recommendedName>
</protein>
<dbReference type="EMBL" id="NFZT01000001">
    <property type="protein sequence ID" value="OWV34369.1"/>
    <property type="molecule type" value="Genomic_DNA"/>
</dbReference>
<dbReference type="SUPFAM" id="SSF54593">
    <property type="entry name" value="Glyoxalase/Bleomycin resistance protein/Dihydroxybiphenyl dioxygenase"/>
    <property type="match status" value="1"/>
</dbReference>
<reference evidence="3" key="1">
    <citation type="submission" date="2017-05" db="EMBL/GenBank/DDBJ databases">
        <authorList>
            <person name="Lin X."/>
        </authorList>
    </citation>
    <scope>NUCLEOTIDE SEQUENCE [LARGE SCALE GENOMIC DNA]</scope>
    <source>
        <strain evidence="3">JLT2012</strain>
    </source>
</reference>
<dbReference type="InterPro" id="IPR052164">
    <property type="entry name" value="Anthracycline_SecMetBiosynth"/>
</dbReference>
<dbReference type="PROSITE" id="PS51819">
    <property type="entry name" value="VOC"/>
    <property type="match status" value="1"/>
</dbReference>
<dbReference type="InterPro" id="IPR029068">
    <property type="entry name" value="Glyas_Bleomycin-R_OHBP_Dase"/>
</dbReference>
<gene>
    <name evidence="2" type="ORF">B5C34_13475</name>
</gene>
<dbReference type="OrthoDB" id="7407907at2"/>
<dbReference type="Pfam" id="PF00903">
    <property type="entry name" value="Glyoxalase"/>
    <property type="match status" value="1"/>
</dbReference>
<dbReference type="Proteomes" id="UP000198462">
    <property type="component" value="Unassembled WGS sequence"/>
</dbReference>